<dbReference type="EMBL" id="CACRXK020005814">
    <property type="protein sequence ID" value="CAB4007506.1"/>
    <property type="molecule type" value="Genomic_DNA"/>
</dbReference>
<dbReference type="InterPro" id="IPR001878">
    <property type="entry name" value="Znf_CCHC"/>
</dbReference>
<feature type="coiled-coil region" evidence="1">
    <location>
        <begin position="56"/>
        <end position="104"/>
    </location>
</feature>
<dbReference type="AlphaFoldDB" id="A0A6S7HR53"/>
<sequence>MKWIKVEEIGEKGRLELIKIIRTVFEEEVLKCNSEQLDSLLGKIQTILDSKTMSKNEESVKAREKSEQELKQLETQYEKLLVKQEKLKDQINTVQTQNETAENITITRESVTQQDKQQSAFLNMKTSMLRQEFMIQGQIGEPGHKDKLAYQSLISQIEIGLQKGYTEEEITHAVVRAVQAGLQLRSYLEGINGLTLARLQSDTKIKYDEGLVQGIFLHALETGLADETIRAKMRPLLKNESVADEELIEVMSSAMAAESERATKFNQVGRAKPSPKVSKVETGTPPRPAESPNAHDGEILATLKAIQAELNTVQSEVASLRTKVDQKDSPQGHPPSSTLMTGRVGQNRRNDGRQGDYPPLCKKCHEENQVNCPHCFKCGGRNHTARYCKSGNERRLPLRD</sequence>
<accession>A0A6S7HR53</accession>
<protein>
    <submittedName>
        <fullName evidence="3">Retrovirus-related Pol poly from transposon opus</fullName>
    </submittedName>
</protein>
<dbReference type="GO" id="GO:0003676">
    <property type="term" value="F:nucleic acid binding"/>
    <property type="evidence" value="ECO:0007669"/>
    <property type="project" value="InterPro"/>
</dbReference>
<feature type="region of interest" description="Disordered" evidence="2">
    <location>
        <begin position="319"/>
        <end position="354"/>
    </location>
</feature>
<dbReference type="PROSITE" id="PS50158">
    <property type="entry name" value="ZF_CCHC"/>
    <property type="match status" value="1"/>
</dbReference>
<comment type="caution">
    <text evidence="3">The sequence shown here is derived from an EMBL/GenBank/DDBJ whole genome shotgun (WGS) entry which is preliminary data.</text>
</comment>
<proteinExistence type="predicted"/>
<evidence type="ECO:0000313" key="4">
    <source>
        <dbReference type="Proteomes" id="UP001152795"/>
    </source>
</evidence>
<keyword evidence="1" id="KW-0175">Coiled coil</keyword>
<evidence type="ECO:0000256" key="2">
    <source>
        <dbReference type="SAM" id="MobiDB-lite"/>
    </source>
</evidence>
<name>A0A6S7HR53_PARCT</name>
<feature type="region of interest" description="Disordered" evidence="2">
    <location>
        <begin position="262"/>
        <end position="294"/>
    </location>
</feature>
<reference evidence="3" key="1">
    <citation type="submission" date="2020-04" db="EMBL/GenBank/DDBJ databases">
        <authorList>
            <person name="Alioto T."/>
            <person name="Alioto T."/>
            <person name="Gomez Garrido J."/>
        </authorList>
    </citation>
    <scope>NUCLEOTIDE SEQUENCE</scope>
    <source>
        <strain evidence="3">A484AB</strain>
    </source>
</reference>
<dbReference type="GO" id="GO:0008270">
    <property type="term" value="F:zinc ion binding"/>
    <property type="evidence" value="ECO:0007669"/>
    <property type="project" value="InterPro"/>
</dbReference>
<keyword evidence="4" id="KW-1185">Reference proteome</keyword>
<dbReference type="OrthoDB" id="10068084at2759"/>
<evidence type="ECO:0000256" key="1">
    <source>
        <dbReference type="SAM" id="Coils"/>
    </source>
</evidence>
<evidence type="ECO:0000313" key="3">
    <source>
        <dbReference type="EMBL" id="CAB4007506.1"/>
    </source>
</evidence>
<gene>
    <name evidence="3" type="ORF">PACLA_8A033238</name>
</gene>
<organism evidence="3 4">
    <name type="scientific">Paramuricea clavata</name>
    <name type="common">Red gorgonian</name>
    <name type="synonym">Violescent sea-whip</name>
    <dbReference type="NCBI Taxonomy" id="317549"/>
    <lineage>
        <taxon>Eukaryota</taxon>
        <taxon>Metazoa</taxon>
        <taxon>Cnidaria</taxon>
        <taxon>Anthozoa</taxon>
        <taxon>Octocorallia</taxon>
        <taxon>Malacalcyonacea</taxon>
        <taxon>Plexauridae</taxon>
        <taxon>Paramuricea</taxon>
    </lineage>
</organism>
<dbReference type="Proteomes" id="UP001152795">
    <property type="component" value="Unassembled WGS sequence"/>
</dbReference>